<evidence type="ECO:0000256" key="5">
    <source>
        <dbReference type="ARBA" id="ARBA00023204"/>
    </source>
</evidence>
<keyword evidence="2" id="KW-0227">DNA damage</keyword>
<dbReference type="CDD" id="cd06529">
    <property type="entry name" value="S24_LexA-like"/>
    <property type="match status" value="1"/>
</dbReference>
<evidence type="ECO:0000256" key="7">
    <source>
        <dbReference type="RuleBase" id="RU003991"/>
    </source>
</evidence>
<dbReference type="Proteomes" id="UP001596997">
    <property type="component" value="Unassembled WGS sequence"/>
</dbReference>
<comment type="similarity">
    <text evidence="1 7">Belongs to the peptidase S24 family.</text>
</comment>
<evidence type="ECO:0000256" key="4">
    <source>
        <dbReference type="ARBA" id="ARBA00022813"/>
    </source>
</evidence>
<sequence>MITEALTFFTPTTEEGEGAYFFDTGISCGFPSPAEDFKQQRISLDRELIKNKEATFFARVSGQSMIDAGLDDNDLLVIDRSIAPEHNKIAVCFIDGEFTVKRLQIENGTVWLKPENANYDPIQITSENNFLIWGIVTNVIKRV</sequence>
<keyword evidence="4 7" id="KW-0068">Autocatalytic cleavage</keyword>
<accession>A0ABW3I5L1</accession>
<dbReference type="SUPFAM" id="SSF51306">
    <property type="entry name" value="LexA/Signal peptidase"/>
    <property type="match status" value="1"/>
</dbReference>
<dbReference type="EMBL" id="JBHTJM010000011">
    <property type="protein sequence ID" value="MFD0965185.1"/>
    <property type="molecule type" value="Genomic_DNA"/>
</dbReference>
<dbReference type="InterPro" id="IPR006197">
    <property type="entry name" value="Peptidase_S24_LexA"/>
</dbReference>
<evidence type="ECO:0000313" key="10">
    <source>
        <dbReference type="Proteomes" id="UP001596997"/>
    </source>
</evidence>
<protein>
    <submittedName>
        <fullName evidence="9">LexA family protein</fullName>
    </submittedName>
</protein>
<evidence type="ECO:0000256" key="2">
    <source>
        <dbReference type="ARBA" id="ARBA00022763"/>
    </source>
</evidence>
<dbReference type="PANTHER" id="PTHR33516:SF2">
    <property type="entry name" value="LEXA REPRESSOR-RELATED"/>
    <property type="match status" value="1"/>
</dbReference>
<dbReference type="InterPro" id="IPR015927">
    <property type="entry name" value="Peptidase_S24_S26A/B/C"/>
</dbReference>
<reference evidence="10" key="1">
    <citation type="journal article" date="2019" name="Int. J. Syst. Evol. Microbiol.">
        <title>The Global Catalogue of Microorganisms (GCM) 10K type strain sequencing project: providing services to taxonomists for standard genome sequencing and annotation.</title>
        <authorList>
            <consortium name="The Broad Institute Genomics Platform"/>
            <consortium name="The Broad Institute Genome Sequencing Center for Infectious Disease"/>
            <person name="Wu L."/>
            <person name="Ma J."/>
        </authorList>
    </citation>
    <scope>NUCLEOTIDE SEQUENCE [LARGE SCALE GENOMIC DNA]</scope>
    <source>
        <strain evidence="10">CCUG 62114</strain>
    </source>
</reference>
<dbReference type="PANTHER" id="PTHR33516">
    <property type="entry name" value="LEXA REPRESSOR"/>
    <property type="match status" value="1"/>
</dbReference>
<dbReference type="NCBIfam" id="NF007621">
    <property type="entry name" value="PRK10276.1"/>
    <property type="match status" value="1"/>
</dbReference>
<dbReference type="InterPro" id="IPR036286">
    <property type="entry name" value="LexA/Signal_pep-like_sf"/>
</dbReference>
<dbReference type="InterPro" id="IPR050077">
    <property type="entry name" value="LexA_repressor"/>
</dbReference>
<keyword evidence="5" id="KW-0234">DNA repair</keyword>
<keyword evidence="10" id="KW-1185">Reference proteome</keyword>
<evidence type="ECO:0000256" key="1">
    <source>
        <dbReference type="ARBA" id="ARBA00007484"/>
    </source>
</evidence>
<organism evidence="9 10">
    <name type="scientific">Pseudofulvibacter geojedonensis</name>
    <dbReference type="NCBI Taxonomy" id="1123758"/>
    <lineage>
        <taxon>Bacteria</taxon>
        <taxon>Pseudomonadati</taxon>
        <taxon>Bacteroidota</taxon>
        <taxon>Flavobacteriia</taxon>
        <taxon>Flavobacteriales</taxon>
        <taxon>Flavobacteriaceae</taxon>
        <taxon>Pseudofulvibacter</taxon>
    </lineage>
</organism>
<evidence type="ECO:0000313" key="9">
    <source>
        <dbReference type="EMBL" id="MFD0965185.1"/>
    </source>
</evidence>
<gene>
    <name evidence="9" type="ORF">ACFQ1O_14300</name>
</gene>
<comment type="caution">
    <text evidence="9">The sequence shown here is derived from an EMBL/GenBank/DDBJ whole genome shotgun (WGS) entry which is preliminary data.</text>
</comment>
<dbReference type="Pfam" id="PF00717">
    <property type="entry name" value="Peptidase_S24"/>
    <property type="match status" value="1"/>
</dbReference>
<proteinExistence type="inferred from homology"/>
<dbReference type="InterPro" id="IPR039418">
    <property type="entry name" value="LexA-like"/>
</dbReference>
<keyword evidence="6" id="KW-0742">SOS response</keyword>
<feature type="domain" description="Peptidase S24/S26A/S26B/S26C" evidence="8">
    <location>
        <begin position="26"/>
        <end position="136"/>
    </location>
</feature>
<evidence type="ECO:0000259" key="8">
    <source>
        <dbReference type="Pfam" id="PF00717"/>
    </source>
</evidence>
<dbReference type="RefSeq" id="WP_377717227.1">
    <property type="nucleotide sequence ID" value="NZ_JBHTJM010000011.1"/>
</dbReference>
<evidence type="ECO:0000256" key="3">
    <source>
        <dbReference type="ARBA" id="ARBA00022801"/>
    </source>
</evidence>
<evidence type="ECO:0000256" key="6">
    <source>
        <dbReference type="ARBA" id="ARBA00023236"/>
    </source>
</evidence>
<keyword evidence="3 7" id="KW-0378">Hydrolase</keyword>
<dbReference type="PRINTS" id="PR00726">
    <property type="entry name" value="LEXASERPTASE"/>
</dbReference>
<dbReference type="Gene3D" id="2.10.109.10">
    <property type="entry name" value="Umud Fragment, subunit A"/>
    <property type="match status" value="1"/>
</dbReference>
<name>A0ABW3I5L1_9FLAO</name>